<dbReference type="InterPro" id="IPR029058">
    <property type="entry name" value="AB_hydrolase_fold"/>
</dbReference>
<sequence>MKILSILLSLIVFNLHLIKFDKIMKRKITFKRDELTLTGDLFTPENFDKKGQYKAIIVEGSLTSVKEQMPETYAKKFANEGFVVLAFDYSHYGESDGKPRQLEAPDDKLKDLQAAVSYLTSLSYVKSVGMVGVCTSAGNAAYLASSDPRIKAMATVAGYLPDPSLLESLSGKEKIASRREAAAIAKSKFEKTGEETIMTAYSETDKSAANFNPTEGFYDYYLNKTRGGVSQWKNELAVMSWETFQDFDPISKASAITVPTMVVHSDGCAFPSQARKFYSQLQGEKELVWADGNHFDYYDQPAQVNNAVKSISRFFKKHLW</sequence>
<dbReference type="SUPFAM" id="SSF53474">
    <property type="entry name" value="alpha/beta-Hydrolases"/>
    <property type="match status" value="1"/>
</dbReference>
<reference evidence="2 3" key="1">
    <citation type="submission" date="2023-11" db="EMBL/GenBank/DDBJ databases">
        <title>Analysis of the Genomes of Mucilaginibacter gossypii cycad 4 and M. sabulilitoris SNA2: microbes with the potential for plant growth promotion.</title>
        <authorList>
            <person name="Hirsch A.M."/>
            <person name="Humm E."/>
            <person name="Rubbi M."/>
            <person name="Del Vecchio G."/>
            <person name="Ha S.M."/>
            <person name="Pellegrini M."/>
            <person name="Gunsalus R.P."/>
        </authorList>
    </citation>
    <scope>NUCLEOTIDE SEQUENCE [LARGE SCALE GENOMIC DNA]</scope>
    <source>
        <strain evidence="2 3">SNA2</strain>
    </source>
</reference>
<dbReference type="InterPro" id="IPR051411">
    <property type="entry name" value="Polyketide_trans_af380"/>
</dbReference>
<feature type="domain" description="Dienelactone hydrolase" evidence="1">
    <location>
        <begin position="44"/>
        <end position="172"/>
    </location>
</feature>
<dbReference type="RefSeq" id="WP_321565504.1">
    <property type="nucleotide sequence ID" value="NZ_CP139558.1"/>
</dbReference>
<dbReference type="Proteomes" id="UP001324380">
    <property type="component" value="Chromosome"/>
</dbReference>
<dbReference type="Pfam" id="PF01738">
    <property type="entry name" value="DLH"/>
    <property type="match status" value="1"/>
</dbReference>
<gene>
    <name evidence="2" type="ORF">SNE25_12850</name>
</gene>
<name>A0ABZ0TX92_9SPHI</name>
<protein>
    <submittedName>
        <fullName evidence="2">Alpha/beta hydrolase</fullName>
    </submittedName>
</protein>
<evidence type="ECO:0000259" key="1">
    <source>
        <dbReference type="Pfam" id="PF01738"/>
    </source>
</evidence>
<proteinExistence type="predicted"/>
<evidence type="ECO:0000313" key="2">
    <source>
        <dbReference type="EMBL" id="WPU96409.1"/>
    </source>
</evidence>
<keyword evidence="2" id="KW-0378">Hydrolase</keyword>
<dbReference type="Gene3D" id="1.10.10.800">
    <property type="match status" value="1"/>
</dbReference>
<keyword evidence="3" id="KW-1185">Reference proteome</keyword>
<evidence type="ECO:0000313" key="3">
    <source>
        <dbReference type="Proteomes" id="UP001324380"/>
    </source>
</evidence>
<dbReference type="EMBL" id="CP139558">
    <property type="protein sequence ID" value="WPU96409.1"/>
    <property type="molecule type" value="Genomic_DNA"/>
</dbReference>
<organism evidence="2 3">
    <name type="scientific">Mucilaginibacter sabulilitoris</name>
    <dbReference type="NCBI Taxonomy" id="1173583"/>
    <lineage>
        <taxon>Bacteria</taxon>
        <taxon>Pseudomonadati</taxon>
        <taxon>Bacteroidota</taxon>
        <taxon>Sphingobacteriia</taxon>
        <taxon>Sphingobacteriales</taxon>
        <taxon>Sphingobacteriaceae</taxon>
        <taxon>Mucilaginibacter</taxon>
    </lineage>
</organism>
<dbReference type="PANTHER" id="PTHR47751">
    <property type="entry name" value="SUPERFAMILY HYDROLASE, PUTATIVE (AFU_ORTHOLOGUE AFUA_2G16580)-RELATED"/>
    <property type="match status" value="1"/>
</dbReference>
<dbReference type="PANTHER" id="PTHR47751:SF1">
    <property type="entry name" value="SUPERFAMILY HYDROLASE, PUTATIVE (AFU_ORTHOLOGUE AFUA_2G16580)-RELATED"/>
    <property type="match status" value="1"/>
</dbReference>
<dbReference type="InterPro" id="IPR002925">
    <property type="entry name" value="Dienelactn_hydro"/>
</dbReference>
<dbReference type="Gene3D" id="3.40.50.1820">
    <property type="entry name" value="alpha/beta hydrolase"/>
    <property type="match status" value="1"/>
</dbReference>
<accession>A0ABZ0TX92</accession>
<dbReference type="GO" id="GO:0016787">
    <property type="term" value="F:hydrolase activity"/>
    <property type="evidence" value="ECO:0007669"/>
    <property type="project" value="UniProtKB-KW"/>
</dbReference>